<dbReference type="PATRIC" id="fig|317.243.peg.5200"/>
<evidence type="ECO:0000313" key="3">
    <source>
        <dbReference type="EMBL" id="OCR24034.1"/>
    </source>
</evidence>
<feature type="transmembrane region" description="Helical" evidence="2">
    <location>
        <begin position="422"/>
        <end position="447"/>
    </location>
</feature>
<comment type="caution">
    <text evidence="3">The sequence shown here is derived from an EMBL/GenBank/DDBJ whole genome shotgun (WGS) entry which is preliminary data.</text>
</comment>
<proteinExistence type="predicted"/>
<evidence type="ECO:0000313" key="4">
    <source>
        <dbReference type="Proteomes" id="UP000093104"/>
    </source>
</evidence>
<sequence length="689" mass="76826">MTTQTQTRRPITKIIVAIHGIGSQSRSNTIRTVAHRFGSLSEDPPPIMPLGFFQLGNNGEVHVSKLEVEEGHPMETVGFAEIYWADVPKRVVTQGDTLEESKAWGKTVVARAHALYQRRLREKNPCLDDKDFALAAGAVDEILEAVTVIENLSWVFKKSGVFEFQISSLLTDYIGDVQLVADFKSYRKQIIDNFHDAMTQIVDSFKTKQPETPRIYIVAHSEGTVISFLAMLEALSAPVNSSLQAESGRTATYQWIQHVSGFMTLGSPIDKHILLWPKLWPVDTIATENFTGALPLGPVTVITQSPENGITLPAPIKWRNYYDFGDPVGFQLDSARAYLQDQRCAAFEFNLEHDFGFARYWLPGKAHVDYWQDPDVFHHFIDDVVFADPSPKVADTSAAATDTPGTSGSRPAKSPPPKTRQVVSLVSVAIPYVLSFLLHVAAVYFMLKAVMTFLYLDSWTALQITTCVITLSILLASITVAGRLPRLVKRTQKRWWILAIGVYAVGAFAVIYILDDRTAAFLTFGIADATTIESFYGVSLEKAWLIGLGAFVAASCWLVPRNPRWGRRFMVGSGMLVVGIAIAVGYINAPTMFEPPTANGTAVKEVKRLLWPLVLAALAFIYLWWLAILTFDLAFIWHRYIRNSVAIDAVRCWQDEKDAKPRTFKGREPSLAVPHFSLVSQVTKNRLPR</sequence>
<dbReference type="AlphaFoldDB" id="A0A1C7Z1X2"/>
<evidence type="ECO:0000256" key="2">
    <source>
        <dbReference type="SAM" id="Phobius"/>
    </source>
</evidence>
<evidence type="ECO:0000256" key="1">
    <source>
        <dbReference type="SAM" id="MobiDB-lite"/>
    </source>
</evidence>
<keyword evidence="2" id="KW-1133">Transmembrane helix</keyword>
<reference evidence="3 4" key="1">
    <citation type="submission" date="2015-07" db="EMBL/GenBank/DDBJ databases">
        <title>Draft genome sequence of a diazotrophic, plant growth-promoting rhizobacterium of the Pseudomonas syringae complex.</title>
        <authorList>
            <person name="Patten C.L."/>
            <person name="Jeong H."/>
        </authorList>
    </citation>
    <scope>NUCLEOTIDE SEQUENCE [LARGE SCALE GENOMIC DNA]</scope>
    <source>
        <strain evidence="3 4">GR12-2</strain>
    </source>
</reference>
<protein>
    <recommendedName>
        <fullName evidence="5">Transmembrane protein</fullName>
    </recommendedName>
</protein>
<name>A0A1C7Z1X2_PSESX</name>
<gene>
    <name evidence="3" type="ORF">AFK24_17065</name>
</gene>
<dbReference type="Proteomes" id="UP000093104">
    <property type="component" value="Unassembled WGS sequence"/>
</dbReference>
<feature type="compositionally biased region" description="Polar residues" evidence="1">
    <location>
        <begin position="398"/>
        <end position="409"/>
    </location>
</feature>
<keyword evidence="2" id="KW-0812">Transmembrane</keyword>
<organism evidence="3 4">
    <name type="scientific">Pseudomonas syringae</name>
    <dbReference type="NCBI Taxonomy" id="317"/>
    <lineage>
        <taxon>Bacteria</taxon>
        <taxon>Pseudomonadati</taxon>
        <taxon>Pseudomonadota</taxon>
        <taxon>Gammaproteobacteria</taxon>
        <taxon>Pseudomonadales</taxon>
        <taxon>Pseudomonadaceae</taxon>
        <taxon>Pseudomonas</taxon>
    </lineage>
</organism>
<keyword evidence="2" id="KW-0472">Membrane</keyword>
<feature type="transmembrane region" description="Helical" evidence="2">
    <location>
        <begin position="543"/>
        <end position="560"/>
    </location>
</feature>
<feature type="region of interest" description="Disordered" evidence="1">
    <location>
        <begin position="395"/>
        <end position="418"/>
    </location>
</feature>
<feature type="transmembrane region" description="Helical" evidence="2">
    <location>
        <begin position="495"/>
        <end position="514"/>
    </location>
</feature>
<evidence type="ECO:0008006" key="5">
    <source>
        <dbReference type="Google" id="ProtNLM"/>
    </source>
</evidence>
<dbReference type="RefSeq" id="WP_065834315.1">
    <property type="nucleotide sequence ID" value="NZ_LGSI01000050.1"/>
</dbReference>
<dbReference type="EMBL" id="LGSI01000050">
    <property type="protein sequence ID" value="OCR24034.1"/>
    <property type="molecule type" value="Genomic_DNA"/>
</dbReference>
<feature type="transmembrane region" description="Helical" evidence="2">
    <location>
        <begin position="459"/>
        <end position="483"/>
    </location>
</feature>
<feature type="transmembrane region" description="Helical" evidence="2">
    <location>
        <begin position="569"/>
        <end position="589"/>
    </location>
</feature>
<feature type="transmembrane region" description="Helical" evidence="2">
    <location>
        <begin position="609"/>
        <end position="637"/>
    </location>
</feature>
<accession>A0A1C7Z1X2</accession>